<feature type="compositionally biased region" description="Basic and acidic residues" evidence="1">
    <location>
        <begin position="40"/>
        <end position="53"/>
    </location>
</feature>
<evidence type="ECO:0000313" key="3">
    <source>
        <dbReference type="Proteomes" id="UP000775872"/>
    </source>
</evidence>
<protein>
    <submittedName>
        <fullName evidence="2">Uncharacterized protein</fullName>
    </submittedName>
</protein>
<dbReference type="AlphaFoldDB" id="A0A9N9YZ83"/>
<gene>
    <name evidence="2" type="ORF">CSOL1703_00012498</name>
</gene>
<name>A0A9N9YZ83_9HYPO</name>
<accession>A0A9N9YZ83</accession>
<dbReference type="EMBL" id="CABFOC020000013">
    <property type="protein sequence ID" value="CAH0045867.1"/>
    <property type="molecule type" value="Genomic_DNA"/>
</dbReference>
<keyword evidence="3" id="KW-1185">Reference proteome</keyword>
<evidence type="ECO:0000313" key="2">
    <source>
        <dbReference type="EMBL" id="CAH0045867.1"/>
    </source>
</evidence>
<organism evidence="2 3">
    <name type="scientific">Clonostachys solani</name>
    <dbReference type="NCBI Taxonomy" id="160281"/>
    <lineage>
        <taxon>Eukaryota</taxon>
        <taxon>Fungi</taxon>
        <taxon>Dikarya</taxon>
        <taxon>Ascomycota</taxon>
        <taxon>Pezizomycotina</taxon>
        <taxon>Sordariomycetes</taxon>
        <taxon>Hypocreomycetidae</taxon>
        <taxon>Hypocreales</taxon>
        <taxon>Bionectriaceae</taxon>
        <taxon>Clonostachys</taxon>
    </lineage>
</organism>
<evidence type="ECO:0000256" key="1">
    <source>
        <dbReference type="SAM" id="MobiDB-lite"/>
    </source>
</evidence>
<dbReference type="Proteomes" id="UP000775872">
    <property type="component" value="Unassembled WGS sequence"/>
</dbReference>
<reference evidence="2 3" key="2">
    <citation type="submission" date="2021-10" db="EMBL/GenBank/DDBJ databases">
        <authorList>
            <person name="Piombo E."/>
        </authorList>
    </citation>
    <scope>NUCLEOTIDE SEQUENCE [LARGE SCALE GENOMIC DNA]</scope>
</reference>
<feature type="region of interest" description="Disordered" evidence="1">
    <location>
        <begin position="28"/>
        <end position="53"/>
    </location>
</feature>
<proteinExistence type="predicted"/>
<reference evidence="3" key="1">
    <citation type="submission" date="2019-06" db="EMBL/GenBank/DDBJ databases">
        <authorList>
            <person name="Broberg M."/>
        </authorList>
    </citation>
    <scope>NUCLEOTIDE SEQUENCE [LARGE SCALE GENOMIC DNA]</scope>
</reference>
<comment type="caution">
    <text evidence="2">The sequence shown here is derived from an EMBL/GenBank/DDBJ whole genome shotgun (WGS) entry which is preliminary data.</text>
</comment>
<sequence length="89" mass="9626">MGGRAQSVQRAQTDNCLLPSPWYGYLTTDQSVGSSGPTDAPKETSWRRQMDQTRPLKLDHGALTPIAIAIASYSLPSIFPPALNAIPRS</sequence>
<feature type="compositionally biased region" description="Polar residues" evidence="1">
    <location>
        <begin position="28"/>
        <end position="37"/>
    </location>
</feature>